<evidence type="ECO:0000256" key="6">
    <source>
        <dbReference type="ARBA" id="ARBA00022679"/>
    </source>
</evidence>
<evidence type="ECO:0000256" key="7">
    <source>
        <dbReference type="ARBA" id="ARBA00022728"/>
    </source>
</evidence>
<dbReference type="KEGG" id="cthr:CTHT_0072540"/>
<keyword evidence="7 16" id="KW-0747">Spliceosome</keyword>
<dbReference type="PROSITE" id="PS51698">
    <property type="entry name" value="U_BOX"/>
    <property type="match status" value="1"/>
</dbReference>
<dbReference type="InterPro" id="IPR015943">
    <property type="entry name" value="WD40/YVTN_repeat-like_dom_sf"/>
</dbReference>
<dbReference type="EC" id="2.3.2.27" evidence="16"/>
<evidence type="ECO:0000256" key="10">
    <source>
        <dbReference type="ARBA" id="ARBA00022786"/>
    </source>
</evidence>
<name>G0SFY0_CHATD</name>
<dbReference type="PDB" id="9L5T">
    <property type="method" value="EM"/>
    <property type="resolution" value="3.50 A"/>
    <property type="chains" value="q/r/s/t=1-480"/>
</dbReference>
<dbReference type="InterPro" id="IPR003613">
    <property type="entry name" value="Ubox_domain"/>
</dbReference>
<evidence type="ECO:0000313" key="20">
    <source>
        <dbReference type="Proteomes" id="UP000008066"/>
    </source>
</evidence>
<dbReference type="Proteomes" id="UP000008066">
    <property type="component" value="Unassembled WGS sequence"/>
</dbReference>
<reference evidence="21 22" key="2">
    <citation type="journal article" date="2018" name="Mol. Cell">
        <title>Prp19/Pso4 Is an Autoinhibited Ubiquitin Ligase Activated by Stepwise Assembly of Three Splicing Factors.</title>
        <authorList>
            <person name="de Moura T.R."/>
            <person name="Mozaffari-Jovin S."/>
            <person name="Szabo C.Z.K."/>
            <person name="Schmitzova J."/>
            <person name="Dybkov O."/>
            <person name="Cretu C."/>
            <person name="Kachala M."/>
            <person name="Svergun D."/>
            <person name="Urlaub H."/>
            <person name="Luhrmann R."/>
            <person name="Pena V."/>
        </authorList>
    </citation>
    <scope>X-RAY CRYSTALLOGRAPHY (1.60 ANGSTROMS) OF 152-479</scope>
</reference>
<keyword evidence="5 16" id="KW-0507">mRNA processing</keyword>
<dbReference type="InterPro" id="IPR001680">
    <property type="entry name" value="WD40_rpt"/>
</dbReference>
<protein>
    <recommendedName>
        <fullName evidence="16">Pre-mRNA-processing factor 19</fullName>
        <ecNumber evidence="16">2.3.2.27</ecNumber>
    </recommendedName>
</protein>
<dbReference type="PDBsum" id="5M89"/>
<dbReference type="GO" id="GO:0061630">
    <property type="term" value="F:ubiquitin protein ligase activity"/>
    <property type="evidence" value="ECO:0007669"/>
    <property type="project" value="UniProtKB-UniRule"/>
</dbReference>
<evidence type="ECO:0000256" key="1">
    <source>
        <dbReference type="ARBA" id="ARBA00004123"/>
    </source>
</evidence>
<dbReference type="GO" id="GO:0070534">
    <property type="term" value="P:protein K63-linked ubiquitination"/>
    <property type="evidence" value="ECO:0007669"/>
    <property type="project" value="UniProtKB-UniRule"/>
</dbReference>
<keyword evidence="9 16" id="KW-0227">DNA damage</keyword>
<comment type="catalytic activity">
    <reaction evidence="16">
        <text>S-ubiquitinyl-[E2 ubiquitin-conjugating enzyme]-L-cysteine + [acceptor protein]-L-lysine = [E2 ubiquitin-conjugating enzyme]-L-cysteine + N(6)-ubiquitinyl-[acceptor protein]-L-lysine.</text>
        <dbReference type="EC" id="2.3.2.27"/>
    </reaction>
</comment>
<evidence type="ECO:0000256" key="15">
    <source>
        <dbReference type="PROSITE-ProRule" id="PRU00221"/>
    </source>
</evidence>
<evidence type="ECO:0000256" key="13">
    <source>
        <dbReference type="ARBA" id="ARBA00023204"/>
    </source>
</evidence>
<keyword evidence="10 16" id="KW-0833">Ubl conjugation pathway</keyword>
<evidence type="ECO:0000256" key="16">
    <source>
        <dbReference type="RuleBase" id="RU367101"/>
    </source>
</evidence>
<dbReference type="SMART" id="SM00504">
    <property type="entry name" value="Ubox"/>
    <property type="match status" value="1"/>
</dbReference>
<dbReference type="EMDB" id="EMD-62843"/>
<dbReference type="PROSITE" id="PS50082">
    <property type="entry name" value="WD_REPEATS_2"/>
    <property type="match status" value="1"/>
</dbReference>
<evidence type="ECO:0007829" key="21">
    <source>
        <dbReference type="PDB" id="5M88"/>
    </source>
</evidence>
<evidence type="ECO:0000313" key="19">
    <source>
        <dbReference type="EMBL" id="EGS17895.1"/>
    </source>
</evidence>
<reference evidence="19 20" key="1">
    <citation type="journal article" date="2011" name="Cell">
        <title>Insight into structure and assembly of the nuclear pore complex by utilizing the genome of a eukaryotic thermophile.</title>
        <authorList>
            <person name="Amlacher S."/>
            <person name="Sarges P."/>
            <person name="Flemming D."/>
            <person name="van Noort V."/>
            <person name="Kunze R."/>
            <person name="Devos D.P."/>
            <person name="Arumugam M."/>
            <person name="Bork P."/>
            <person name="Hurt E."/>
        </authorList>
    </citation>
    <scope>NUCLEOTIDE SEQUENCE [LARGE SCALE GENOMIC DNA]</scope>
    <source>
        <strain evidence="20">DSM 1495 / CBS 144.50 / IMI 039719</strain>
    </source>
</reference>
<keyword evidence="20" id="KW-1185">Reference proteome</keyword>
<dbReference type="PANTHER" id="PTHR43995">
    <property type="entry name" value="PRE-MRNA-PROCESSING FACTOR 19"/>
    <property type="match status" value="1"/>
</dbReference>
<evidence type="ECO:0000256" key="3">
    <source>
        <dbReference type="ARBA" id="ARBA00006388"/>
    </source>
</evidence>
<evidence type="ECO:0007829" key="23">
    <source>
        <dbReference type="PDB" id="9L5R"/>
    </source>
</evidence>
<evidence type="ECO:0000256" key="4">
    <source>
        <dbReference type="ARBA" id="ARBA00022574"/>
    </source>
</evidence>
<dbReference type="SMART" id="SM00320">
    <property type="entry name" value="WD40"/>
    <property type="match status" value="5"/>
</dbReference>
<dbReference type="eggNOG" id="KOG0289">
    <property type="taxonomic scope" value="Eukaryota"/>
</dbReference>
<sequence length="480" mass="51789">MLCALSGEIPEEPVVSKKTGVLFEKRLILKYLEEHNNIEPGTTEELDPETDLLPIKTSRVVRPRPPNFTSIPSLLKAFQDEWDALVLETYTTREQLARVREELATALYQHDAAVRVIARLTRERDEAREALARLTVTGAAPAAQNGEAMAVDSESLSEGLVEHVNEVQQQLMKTRKKRPIPQGWATADDVAALQQVAYTDLNVTQASSLDLENECAAVGGLDGKLDIYSVVANKVERTLDIGEPVTATEWTGTKVVIGTAKGWVKVYDAGRESATFQTHAGPVTGLAVHPGGRILASVGVDKSFVFYDLETGERVARGYADAALTTCAFHPDGNLFAAGTQTGHILVFHTTTLEQAESFPLGTPIQALAFSENGFWFAATGKGTSSVTIFDLRKSGAAAAVKELQTGEVLSISWDYTGQYLATGGGTGVTVQMYTKATKSWSEPVRLGMPVVGVKWGGEAKRLVVVSREGVVSVLGKKEE</sequence>
<dbReference type="STRING" id="759272.G0SFY0"/>
<dbReference type="EMDB" id="EMD-62841"/>
<comment type="subunit">
    <text evidence="16">Homotetramer.</text>
</comment>
<evidence type="ECO:0000256" key="2">
    <source>
        <dbReference type="ARBA" id="ARBA00004906"/>
    </source>
</evidence>
<dbReference type="SUPFAM" id="SSF57850">
    <property type="entry name" value="RING/U-box"/>
    <property type="match status" value="1"/>
</dbReference>
<dbReference type="RefSeq" id="XP_006697513.1">
    <property type="nucleotide sequence ID" value="XM_006697450.1"/>
</dbReference>
<dbReference type="PDB" id="5M89">
    <property type="method" value="X-ray"/>
    <property type="resolution" value="1.60 A"/>
    <property type="chains" value="A/B=152-479"/>
</dbReference>
<evidence type="ECO:0000256" key="17">
    <source>
        <dbReference type="SAM" id="Coils"/>
    </source>
</evidence>
<comment type="function">
    <text evidence="16">Ubiquitin-protein ligase which is mainly involved pre-mRNA splicing and DNA repair. Required for pre-mRNA splicing as component of the spliceosome.</text>
</comment>
<dbReference type="GO" id="GO:0006281">
    <property type="term" value="P:DNA repair"/>
    <property type="evidence" value="ECO:0007669"/>
    <property type="project" value="UniProtKB-KW"/>
</dbReference>
<dbReference type="PDB" id="9L5S">
    <property type="method" value="EM"/>
    <property type="resolution" value="2.90 A"/>
    <property type="chains" value="q/r/s/t=1-480"/>
</dbReference>
<keyword evidence="12 16" id="KW-0508">mRNA splicing</keyword>
<dbReference type="InterPro" id="IPR038959">
    <property type="entry name" value="Prp19"/>
</dbReference>
<dbReference type="InterPro" id="IPR013915">
    <property type="entry name" value="Prp19_cc"/>
</dbReference>
<dbReference type="EMBL" id="GL988047">
    <property type="protein sequence ID" value="EGS17895.1"/>
    <property type="molecule type" value="Genomic_DNA"/>
</dbReference>
<keyword evidence="6 16" id="KW-0808">Transferase</keyword>
<keyword evidence="21 22" id="KW-0002">3D-structure</keyword>
<dbReference type="UniPathway" id="UPA00143"/>
<dbReference type="GeneID" id="18261292"/>
<dbReference type="OMA" id="SLDQHWA"/>
<feature type="coiled-coil region" evidence="17">
    <location>
        <begin position="110"/>
        <end position="137"/>
    </location>
</feature>
<dbReference type="GO" id="GO:0000398">
    <property type="term" value="P:mRNA splicing, via spliceosome"/>
    <property type="evidence" value="ECO:0007669"/>
    <property type="project" value="InterPro"/>
</dbReference>
<feature type="repeat" description="WD" evidence="15">
    <location>
        <begin position="276"/>
        <end position="317"/>
    </location>
</feature>
<keyword evidence="11" id="KW-0697">Rotamase</keyword>
<evidence type="ECO:0000256" key="11">
    <source>
        <dbReference type="ARBA" id="ARBA00023110"/>
    </source>
</evidence>
<dbReference type="GO" id="GO:0071006">
    <property type="term" value="C:U2-type catalytic step 1 spliceosome"/>
    <property type="evidence" value="ECO:0007669"/>
    <property type="project" value="TreeGrafter"/>
</dbReference>
<dbReference type="FunFam" id="3.30.40.10:FF:000027">
    <property type="entry name" value="Pre-mRNA-processing factor 19, putative"/>
    <property type="match status" value="1"/>
</dbReference>
<keyword evidence="13 16" id="KW-0234">DNA repair</keyword>
<proteinExistence type="evidence at protein level"/>
<organism evidence="20">
    <name type="scientific">Chaetomium thermophilum (strain DSM 1495 / CBS 144.50 / IMI 039719)</name>
    <name type="common">Thermochaetoides thermophila</name>
    <dbReference type="NCBI Taxonomy" id="759272"/>
    <lineage>
        <taxon>Eukaryota</taxon>
        <taxon>Fungi</taxon>
        <taxon>Dikarya</taxon>
        <taxon>Ascomycota</taxon>
        <taxon>Pezizomycotina</taxon>
        <taxon>Sordariomycetes</taxon>
        <taxon>Sordariomycetidae</taxon>
        <taxon>Sordariales</taxon>
        <taxon>Chaetomiaceae</taxon>
        <taxon>Thermochaetoides</taxon>
    </lineage>
</organism>
<dbReference type="SASBDB" id="G0SFY0"/>
<dbReference type="AlphaFoldDB" id="G0SFY0"/>
<dbReference type="Gene3D" id="2.130.10.10">
    <property type="entry name" value="YVTN repeat-like/Quinoprotein amine dehydrogenase"/>
    <property type="match status" value="2"/>
</dbReference>
<dbReference type="EMDB" id="EMD-62842"/>
<evidence type="ECO:0000256" key="9">
    <source>
        <dbReference type="ARBA" id="ARBA00022763"/>
    </source>
</evidence>
<evidence type="ECO:0007829" key="24">
    <source>
        <dbReference type="PDB" id="9L5S"/>
    </source>
</evidence>
<comment type="subcellular location">
    <subcellularLocation>
        <location evidence="1 16">Nucleus</location>
    </subcellularLocation>
</comment>
<evidence type="ECO:0007829" key="22">
    <source>
        <dbReference type="PDB" id="5M89"/>
    </source>
</evidence>
<comment type="pathway">
    <text evidence="2 16">Protein modification; protein ubiquitination.</text>
</comment>
<evidence type="ECO:0000256" key="14">
    <source>
        <dbReference type="ARBA" id="ARBA00023242"/>
    </source>
</evidence>
<reference evidence="23 24" key="3">
    <citation type="journal article" date="2025" name="Cell Res.">
        <title>Structural insights into spliceosome fidelity: DHX35-GPATCH1- mediated rejection of aberrant splicing substrates.</title>
        <authorList>
            <person name="Li Y."/>
            <person name="Fischer P."/>
            <person name="Wang M."/>
            <person name="Zhou Q."/>
            <person name="Song A."/>
            <person name="Yuan R."/>
            <person name="Meng W."/>
            <person name="Chen F.X."/>
            <person name="Luhrmann R."/>
            <person name="Lau B."/>
            <person name="Hurt E."/>
            <person name="Cheng J."/>
        </authorList>
    </citation>
    <scope>STRUCTURE BY ELECTRON MICROSCOPY (2.80 ANGSTROMS)</scope>
</reference>
<dbReference type="PANTHER" id="PTHR43995:SF1">
    <property type="entry name" value="PRE-MRNA-PROCESSING FACTOR 19"/>
    <property type="match status" value="1"/>
</dbReference>
<dbReference type="GO" id="GO:0000974">
    <property type="term" value="C:Prp19 complex"/>
    <property type="evidence" value="ECO:0007669"/>
    <property type="project" value="UniProtKB-UniRule"/>
</dbReference>
<evidence type="ECO:0000256" key="8">
    <source>
        <dbReference type="ARBA" id="ARBA00022737"/>
    </source>
</evidence>
<dbReference type="SMR" id="G0SFY0"/>
<keyword evidence="8" id="KW-0677">Repeat</keyword>
<dbReference type="SUPFAM" id="SSF50978">
    <property type="entry name" value="WD40 repeat-like"/>
    <property type="match status" value="1"/>
</dbReference>
<keyword evidence="4 15" id="KW-0853">WD repeat</keyword>
<evidence type="ECO:0000256" key="5">
    <source>
        <dbReference type="ARBA" id="ARBA00022664"/>
    </source>
</evidence>
<dbReference type="HOGENOM" id="CLU_023894_0_1_1"/>
<accession>G0SFY0</accession>
<dbReference type="Pfam" id="PF08606">
    <property type="entry name" value="Prp19"/>
    <property type="match status" value="1"/>
</dbReference>
<dbReference type="PDB" id="9L5R">
    <property type="method" value="EM"/>
    <property type="resolution" value="2.80 A"/>
    <property type="chains" value="q/r/s/t=1-480"/>
</dbReference>
<feature type="domain" description="U-box" evidence="18">
    <location>
        <begin position="1"/>
        <end position="85"/>
    </location>
</feature>
<dbReference type="PDB" id="5M88">
    <property type="method" value="X-ray"/>
    <property type="resolution" value="2.80 A"/>
    <property type="chains" value="A/B=1-136"/>
</dbReference>
<evidence type="ECO:0000256" key="12">
    <source>
        <dbReference type="ARBA" id="ARBA00023187"/>
    </source>
</evidence>
<gene>
    <name evidence="19" type="ORF">CTHT_0072540</name>
</gene>
<dbReference type="InterPro" id="IPR055340">
    <property type="entry name" value="RING-Ubox_PRP19"/>
</dbReference>
<dbReference type="Gene3D" id="3.30.40.10">
    <property type="entry name" value="Zinc/RING finger domain, C3HC4 (zinc finger)"/>
    <property type="match status" value="1"/>
</dbReference>
<dbReference type="PDBsum" id="5M88"/>
<dbReference type="OrthoDB" id="687049at2759"/>
<dbReference type="CDD" id="cd16656">
    <property type="entry name" value="RING-Ubox_PRP19"/>
    <property type="match status" value="1"/>
</dbReference>
<keyword evidence="17" id="KW-0175">Coiled coil</keyword>
<keyword evidence="11" id="KW-0413">Isomerase</keyword>
<dbReference type="Pfam" id="PF00400">
    <property type="entry name" value="WD40"/>
    <property type="match status" value="2"/>
</dbReference>
<comment type="similarity">
    <text evidence="3 16">Belongs to the WD repeat PRP19 family.</text>
</comment>
<dbReference type="GO" id="GO:0005737">
    <property type="term" value="C:cytoplasm"/>
    <property type="evidence" value="ECO:0007669"/>
    <property type="project" value="TreeGrafter"/>
</dbReference>
<dbReference type="InterPro" id="IPR013083">
    <property type="entry name" value="Znf_RING/FYVE/PHD"/>
</dbReference>
<dbReference type="InterPro" id="IPR036322">
    <property type="entry name" value="WD40_repeat_dom_sf"/>
</dbReference>
<dbReference type="GO" id="GO:0003755">
    <property type="term" value="F:peptidyl-prolyl cis-trans isomerase activity"/>
    <property type="evidence" value="ECO:0007669"/>
    <property type="project" value="UniProtKB-KW"/>
</dbReference>
<keyword evidence="14 16" id="KW-0539">Nucleus</keyword>
<evidence type="ECO:0000259" key="18">
    <source>
        <dbReference type="PROSITE" id="PS51698"/>
    </source>
</evidence>